<keyword evidence="2" id="KW-1185">Reference proteome</keyword>
<dbReference type="SUPFAM" id="SSF55979">
    <property type="entry name" value="DNA clamp"/>
    <property type="match status" value="1"/>
</dbReference>
<reference evidence="1 2" key="1">
    <citation type="submission" date="2022-05" db="EMBL/GenBank/DDBJ databases">
        <authorList>
            <person name="Zhou X."/>
            <person name="Li K."/>
            <person name="Man Y."/>
        </authorList>
    </citation>
    <scope>NUCLEOTIDE SEQUENCE [LARGE SCALE GENOMIC DNA]</scope>
    <source>
        <strain evidence="1 2">MS405</strain>
    </source>
</reference>
<evidence type="ECO:0008006" key="3">
    <source>
        <dbReference type="Google" id="ProtNLM"/>
    </source>
</evidence>
<dbReference type="Gene3D" id="3.10.150.10">
    <property type="entry name" value="DNA Polymerase III, subunit A, domain 2"/>
    <property type="match status" value="1"/>
</dbReference>
<protein>
    <recommendedName>
        <fullName evidence="3">DNA polymerase III beta sliding clamp central domain-containing protein</fullName>
    </recommendedName>
</protein>
<dbReference type="RefSeq" id="WP_249585929.1">
    <property type="nucleotide sequence ID" value="NZ_BAAAQL010000002.1"/>
</dbReference>
<evidence type="ECO:0000313" key="2">
    <source>
        <dbReference type="Proteomes" id="UP000829992"/>
    </source>
</evidence>
<dbReference type="InterPro" id="IPR046938">
    <property type="entry name" value="DNA_clamp_sf"/>
</dbReference>
<sequence>MTVTINAHQLGRLIDKTISHIGSESHESLHGIRLDIDARYLYAVATDRFTMVAARYGLNHDEKDQEPWARTIPADYLPSLREWINSMKGAEYITIEAGDNRIVFDSPQTTYSAAVSSSLEFPDWRGLLRSITEQTVDEVPFPAIDSRMLKRFSDTDDILRVRVTAEQKPVLVFGEDFIGAQMPCRYTGVGAVKEETFETVSSLWLWTLAAGAKGVDMATDIPESEPTRHFEAPKDVRQTGADLLRGVLSSLESSMEADWDEDRDAWLAHIASGVADWRAYRYLDALYQVDPRAAQEVVADTAEQLDSGEIGEWAWDAAEEAGHKPAQWKEERDEAVAKQMAEEPAMWARRLARGLNHAKSAGINFRIDDNPFVTYDAEAEEWKATHPRPAETPA</sequence>
<proteinExistence type="predicted"/>
<name>A0ABY4PNB2_9ACTN</name>
<dbReference type="EMBL" id="CP097289">
    <property type="protein sequence ID" value="UQT54433.1"/>
    <property type="molecule type" value="Genomic_DNA"/>
</dbReference>
<accession>A0ABY4PNB2</accession>
<evidence type="ECO:0000313" key="1">
    <source>
        <dbReference type="EMBL" id="UQT54433.1"/>
    </source>
</evidence>
<organism evidence="1 2">
    <name type="scientific">Streptomyces durmitorensis</name>
    <dbReference type="NCBI Taxonomy" id="319947"/>
    <lineage>
        <taxon>Bacteria</taxon>
        <taxon>Bacillati</taxon>
        <taxon>Actinomycetota</taxon>
        <taxon>Actinomycetes</taxon>
        <taxon>Kitasatosporales</taxon>
        <taxon>Streptomycetaceae</taxon>
        <taxon>Streptomyces</taxon>
    </lineage>
</organism>
<gene>
    <name evidence="1" type="ORF">M4V62_04625</name>
</gene>
<dbReference type="Proteomes" id="UP000829992">
    <property type="component" value="Chromosome"/>
</dbReference>